<keyword evidence="13" id="KW-0239">DNA-directed DNA polymerase</keyword>
<keyword evidence="11" id="KW-0229">DNA integration</keyword>
<evidence type="ECO:0000256" key="14">
    <source>
        <dbReference type="ARBA" id="ARBA00023125"/>
    </source>
</evidence>
<dbReference type="Gene3D" id="3.30.70.270">
    <property type="match status" value="2"/>
</dbReference>
<evidence type="ECO:0000313" key="21">
    <source>
        <dbReference type="EMBL" id="KAJ9550306.1"/>
    </source>
</evidence>
<evidence type="ECO:0000256" key="11">
    <source>
        <dbReference type="ARBA" id="ARBA00022908"/>
    </source>
</evidence>
<evidence type="ECO:0000256" key="6">
    <source>
        <dbReference type="ARBA" id="ARBA00022723"/>
    </source>
</evidence>
<dbReference type="CDD" id="cd00303">
    <property type="entry name" value="retropepsin_like"/>
    <property type="match status" value="1"/>
</dbReference>
<evidence type="ECO:0000256" key="1">
    <source>
        <dbReference type="ARBA" id="ARBA00012493"/>
    </source>
</evidence>
<dbReference type="GO" id="GO:0004519">
    <property type="term" value="F:endonuclease activity"/>
    <property type="evidence" value="ECO:0007669"/>
    <property type="project" value="UniProtKB-KW"/>
</dbReference>
<evidence type="ECO:0000256" key="15">
    <source>
        <dbReference type="ARBA" id="ARBA00023172"/>
    </source>
</evidence>
<dbReference type="SUPFAM" id="SSF57756">
    <property type="entry name" value="Retrovirus zinc finger-like domains"/>
    <property type="match status" value="1"/>
</dbReference>
<dbReference type="GO" id="GO:0006508">
    <property type="term" value="P:proteolysis"/>
    <property type="evidence" value="ECO:0007669"/>
    <property type="project" value="UniProtKB-KW"/>
</dbReference>
<dbReference type="Gene3D" id="3.10.20.370">
    <property type="match status" value="1"/>
</dbReference>
<evidence type="ECO:0000256" key="10">
    <source>
        <dbReference type="ARBA" id="ARBA00022842"/>
    </source>
</evidence>
<sequence length="2141" mass="242601">MSTSQTQNLQTLLESAKPFLREELHKIDERLPSLIALLCSAGAGECFHRLGSFLDHLRHVYRIIKLWKAPDSIALCALFHSVYSNSYSNIVLFDPETGREAVRGLIGEAAERLAHMFCVVHRQSLVHKSIMCQFIEFELQEHLQASEVSLKNAKEKNMFNSEEKWRTKLQSLVPATGVIGKHYKTGENLPVSRRMIGVFLLLTLADISEQYFGFQDVLYDNSNGRLELLGDNYDTLYPGNGKPGLWMNAASRMAAVYTLLVREEEIFMLENRNYIDNGINRDEDIELVIPPVFNNCTKVLDASDQIMARDLYWEVVCDDGSDKAKKLKAKEMLVKCVEKNPYVGEPHVLLSQFYLSRGRFDEGEIEAEKGLKLLLEWGCSWDKRNSWEGWVAWSRVLLNQAKEKSWPHTSWGIINLGTNQQNVVADALVLSRGDALIRVLWWCRFNGDGDGGTPPWTPPLAFGRGQVVVTVVTVVAAELFRSGRRRYTAAAVGEWWLAVVPLRAAAAAIRIRGPAGGFGENPSPSRRRPAGGGGGTTPLPLLRCDVSGPAVMVGLPTAAAALGAGRGGGGSPPLLSPFRLTNDDDYIRGLVRFVLLLYRLDNHDRRETAESGLRDGPSLGLRESAHALVGVCVWLDLNQAVGNNRMRSERPAEPSRRRMVLTRSQTDDEAGQSDHIAAQITETLQQMLPGLFNQMRDELIQTMDQRIDAALTARSLGTGSSSQSQPRGITFKDFMACQPPLFDRKKDPVACYRWYSAVEGAFRTCGCPDGSKVLFAVNLLRGAAKDWWDLTLKKYTEAQITALTWGDFRALSDEEFAPRIEKERIASEFLKLTQTTESVNEITTQFLEKLLFVPGYANDESLKMARYLGMLKPELKKAVATGRCKTLSDMQEVARSQELVLEELQQGKRKAEDQSGPAKKFKGARNDSRSGTPSCPKCGRYHRGECRPRELSCYKCGKTGHLSKDCKETARICFNCYQPGHIKTECPQLKKTPALAPAPATLMITDGTTKGKGGATTRGWAFQMTAEEAQTAPDVITGIFPVNSKPALVLFDTGATWSYVSRRFCKDFQIELGNLDRPQAIDVAAEEVQVVEHVYRGCNIDIFGVRFSINLIPIPMNGVDVVVGIDWMFPNRATTDVAGQFVRIHNPSGGDLVVYGKGRRVSTSFCSIAKARRYIQRGCTGFLVYAMADQAKERKLSVAEVPVVREFPDVFPEDLPGLPPDRQIEFGIDLVPGAAPIARAPYRLAPPELQELSEQLQELSGKGFIRPSSSPWGAPILFVKKKDGSHRMCIDYRGLNKVTIKNRYPLPRIDDLFDQLQGASWFSKIDLRSGYHQLKVKEADVHKTAFRTRYGHFEFLVMPFGLTNAPAAFMDLMNRVCRPMLDRSVIVFIDDILIYSKTKEEHVMHLREVLEVLRRERLYAKFSKCAFWLEEVQFLGHIINREGIKVDPAKIEAVMNWEIPKAPTEIRSFLGLAGYYRRFIQDFSKIAVPLTRLTKKSEPYVWGSEQQRAFDTLRQKLCEAPVLTLPEGVEDMAVYCDASRLGLGCVLMQRGRVIAYASRQLKPHEANYPTHDLELAAVVFALKLWRHYLYGVKCTIFSDHRSLRYFLEQPNLNMRQRRWLDVVKDYDCEILYHPGKANVVADALSRKTEHAPLRISHLKMAVTTSFVDLVLRAQEEASREENQNGERIRGQMAALARDSRGLLTRYGRVWVPRAGTARQTLLEEAHKSKFSIHPGATKMYRDLRTGYWWPGMKRDVARYVESCLTCLKVKAEHQKPHGKMQPLEIPEWKWENLTMDLITKLPKTPRKFDAIWVIVDRLTKSAIFLPIRESSTAEQLAKIYVDEVVSRHGVPVSIISDRDVRFTSRFWERFHSELGTRLHFSTAYHPQTDGQSERTIQTLEDMLRACVLDFGGSWDTYLPLAEFSYNNSYHASIGMPPFEMLYGRRCRTPICWGEVGQRVLGSTEVVQRTTEDIQRIRERLRTAQSRQKSYADRRRSDLEFQVGDRVLLKVSPWKGVIRFRKRGKLGPRYIGPFTVLARVGKVAYRLELPAVLGQIHSTFHVSQLRKCLADETAHIPLDDIQVDESLNYVERPVAVIDRKVKRLRRREIGIVKVQWQHRKGSEWTWEPEAEMREHYPELFLD</sequence>
<feature type="region of interest" description="Disordered" evidence="17">
    <location>
        <begin position="905"/>
        <end position="934"/>
    </location>
</feature>
<dbReference type="Pfam" id="PF08284">
    <property type="entry name" value="RVP_2"/>
    <property type="match status" value="1"/>
</dbReference>
<feature type="domain" description="CCHC-type" evidence="18">
    <location>
        <begin position="953"/>
        <end position="968"/>
    </location>
</feature>
<dbReference type="Pfam" id="PF17917">
    <property type="entry name" value="RT_RNaseH"/>
    <property type="match status" value="1"/>
</dbReference>
<dbReference type="GO" id="GO:0015074">
    <property type="term" value="P:DNA integration"/>
    <property type="evidence" value="ECO:0007669"/>
    <property type="project" value="UniProtKB-KW"/>
</dbReference>
<dbReference type="GO" id="GO:0004190">
    <property type="term" value="F:aspartic-type endopeptidase activity"/>
    <property type="evidence" value="ECO:0007669"/>
    <property type="project" value="UniProtKB-KW"/>
</dbReference>
<dbReference type="InterPro" id="IPR001878">
    <property type="entry name" value="Znf_CCHC"/>
</dbReference>
<dbReference type="Proteomes" id="UP001172457">
    <property type="component" value="Chromosome 4"/>
</dbReference>
<dbReference type="GO" id="GO:0008270">
    <property type="term" value="F:zinc ion binding"/>
    <property type="evidence" value="ECO:0007669"/>
    <property type="project" value="UniProtKB-KW"/>
</dbReference>
<dbReference type="GO" id="GO:0006310">
    <property type="term" value="P:DNA recombination"/>
    <property type="evidence" value="ECO:0007669"/>
    <property type="project" value="UniProtKB-KW"/>
</dbReference>
<dbReference type="InterPro" id="IPR036875">
    <property type="entry name" value="Znf_CCHC_sf"/>
</dbReference>
<evidence type="ECO:0000256" key="2">
    <source>
        <dbReference type="ARBA" id="ARBA00022670"/>
    </source>
</evidence>
<organism evidence="21 22">
    <name type="scientific">Centaurea solstitialis</name>
    <name type="common">yellow star-thistle</name>
    <dbReference type="NCBI Taxonomy" id="347529"/>
    <lineage>
        <taxon>Eukaryota</taxon>
        <taxon>Viridiplantae</taxon>
        <taxon>Streptophyta</taxon>
        <taxon>Embryophyta</taxon>
        <taxon>Tracheophyta</taxon>
        <taxon>Spermatophyta</taxon>
        <taxon>Magnoliopsida</taxon>
        <taxon>eudicotyledons</taxon>
        <taxon>Gunneridae</taxon>
        <taxon>Pentapetalae</taxon>
        <taxon>asterids</taxon>
        <taxon>campanulids</taxon>
        <taxon>Asterales</taxon>
        <taxon>Asteraceae</taxon>
        <taxon>Carduoideae</taxon>
        <taxon>Cardueae</taxon>
        <taxon>Centaureinae</taxon>
        <taxon>Centaurea</taxon>
    </lineage>
</organism>
<feature type="region of interest" description="Disordered" evidence="17">
    <location>
        <begin position="645"/>
        <end position="673"/>
    </location>
</feature>
<dbReference type="EC" id="2.7.7.49" evidence="1"/>
<keyword evidence="8" id="KW-0255">Endonuclease</keyword>
<dbReference type="InterPro" id="IPR041588">
    <property type="entry name" value="Integrase_H2C2"/>
</dbReference>
<dbReference type="Gene3D" id="4.10.60.10">
    <property type="entry name" value="Zinc finger, CCHC-type"/>
    <property type="match status" value="1"/>
</dbReference>
<dbReference type="PROSITE" id="PS50994">
    <property type="entry name" value="INTEGRASE"/>
    <property type="match status" value="1"/>
</dbReference>
<accession>A0AA38TAC9</accession>
<keyword evidence="9" id="KW-0378">Hydrolase</keyword>
<feature type="domain" description="Integrase catalytic" evidence="20">
    <location>
        <begin position="1782"/>
        <end position="1945"/>
    </location>
</feature>
<dbReference type="GO" id="GO:0003964">
    <property type="term" value="F:RNA-directed DNA polymerase activity"/>
    <property type="evidence" value="ECO:0007669"/>
    <property type="project" value="UniProtKB-KW"/>
</dbReference>
<protein>
    <recommendedName>
        <fullName evidence="1">RNA-directed DNA polymerase</fullName>
        <ecNumber evidence="1">2.7.7.49</ecNumber>
    </recommendedName>
</protein>
<dbReference type="SUPFAM" id="SSF56672">
    <property type="entry name" value="DNA/RNA polymerases"/>
    <property type="match status" value="1"/>
</dbReference>
<dbReference type="InterPro" id="IPR021109">
    <property type="entry name" value="Peptidase_aspartic_dom_sf"/>
</dbReference>
<evidence type="ECO:0000256" key="7">
    <source>
        <dbReference type="ARBA" id="ARBA00022750"/>
    </source>
</evidence>
<dbReference type="Pfam" id="PF17921">
    <property type="entry name" value="Integrase_H2C2"/>
    <property type="match status" value="1"/>
</dbReference>
<proteinExistence type="predicted"/>
<evidence type="ECO:0000259" key="19">
    <source>
        <dbReference type="PROSITE" id="PS50878"/>
    </source>
</evidence>
<keyword evidence="14" id="KW-0238">DNA-binding</keyword>
<dbReference type="Gene3D" id="1.10.340.70">
    <property type="match status" value="1"/>
</dbReference>
<dbReference type="CDD" id="cd09274">
    <property type="entry name" value="RNase_HI_RT_Ty3"/>
    <property type="match status" value="1"/>
</dbReference>
<evidence type="ECO:0000259" key="18">
    <source>
        <dbReference type="PROSITE" id="PS50158"/>
    </source>
</evidence>
<keyword evidence="5" id="KW-0540">Nuclease</keyword>
<dbReference type="Gene3D" id="3.30.420.10">
    <property type="entry name" value="Ribonuclease H-like superfamily/Ribonuclease H"/>
    <property type="match status" value="1"/>
</dbReference>
<dbReference type="CDD" id="cd01647">
    <property type="entry name" value="RT_LTR"/>
    <property type="match status" value="1"/>
</dbReference>
<name>A0AA38TAC9_9ASTR</name>
<keyword evidence="15" id="KW-0233">DNA recombination</keyword>
<keyword evidence="2" id="KW-0645">Protease</keyword>
<dbReference type="FunFam" id="3.30.70.270:FF:000020">
    <property type="entry name" value="Transposon Tf2-6 polyprotein-like Protein"/>
    <property type="match status" value="1"/>
</dbReference>
<dbReference type="Pfam" id="PF00098">
    <property type="entry name" value="zf-CCHC"/>
    <property type="match status" value="2"/>
</dbReference>
<evidence type="ECO:0000313" key="22">
    <source>
        <dbReference type="Proteomes" id="UP001172457"/>
    </source>
</evidence>
<keyword evidence="12" id="KW-0695">RNA-directed DNA polymerase</keyword>
<dbReference type="InterPro" id="IPR043128">
    <property type="entry name" value="Rev_trsase/Diguanyl_cyclase"/>
</dbReference>
<feature type="domain" description="CCHC-type" evidence="18">
    <location>
        <begin position="973"/>
        <end position="988"/>
    </location>
</feature>
<dbReference type="Pfam" id="PF24626">
    <property type="entry name" value="SH3_Tf2-1"/>
    <property type="match status" value="1"/>
</dbReference>
<comment type="caution">
    <text evidence="21">The sequence shown here is derived from an EMBL/GenBank/DDBJ whole genome shotgun (WGS) entry which is preliminary data.</text>
</comment>
<keyword evidence="7" id="KW-0064">Aspartyl protease</keyword>
<dbReference type="InterPro" id="IPR000477">
    <property type="entry name" value="RT_dom"/>
</dbReference>
<dbReference type="InterPro" id="IPR056924">
    <property type="entry name" value="SH3_Tf2-1"/>
</dbReference>
<feature type="region of interest" description="Disordered" evidence="17">
    <location>
        <begin position="517"/>
        <end position="537"/>
    </location>
</feature>
<evidence type="ECO:0000256" key="17">
    <source>
        <dbReference type="SAM" id="MobiDB-lite"/>
    </source>
</evidence>
<gene>
    <name evidence="21" type="ORF">OSB04_014351</name>
</gene>
<evidence type="ECO:0000256" key="3">
    <source>
        <dbReference type="ARBA" id="ARBA00022679"/>
    </source>
</evidence>
<dbReference type="InterPro" id="IPR001969">
    <property type="entry name" value="Aspartic_peptidase_AS"/>
</dbReference>
<evidence type="ECO:0000256" key="9">
    <source>
        <dbReference type="ARBA" id="ARBA00022801"/>
    </source>
</evidence>
<keyword evidence="3" id="KW-0808">Transferase</keyword>
<evidence type="ECO:0000256" key="13">
    <source>
        <dbReference type="ARBA" id="ARBA00022932"/>
    </source>
</evidence>
<dbReference type="InterPro" id="IPR043502">
    <property type="entry name" value="DNA/RNA_pol_sf"/>
</dbReference>
<dbReference type="Pfam" id="PF20680">
    <property type="entry name" value="DUF6817"/>
    <property type="match status" value="1"/>
</dbReference>
<dbReference type="InterPro" id="IPR041373">
    <property type="entry name" value="RT_RNaseH"/>
</dbReference>
<evidence type="ECO:0000259" key="20">
    <source>
        <dbReference type="PROSITE" id="PS50994"/>
    </source>
</evidence>
<dbReference type="GO" id="GO:0003677">
    <property type="term" value="F:DNA binding"/>
    <property type="evidence" value="ECO:0007669"/>
    <property type="project" value="UniProtKB-KW"/>
</dbReference>
<dbReference type="PANTHER" id="PTHR37984">
    <property type="entry name" value="PROTEIN CBG26694"/>
    <property type="match status" value="1"/>
</dbReference>
<dbReference type="SUPFAM" id="SSF50630">
    <property type="entry name" value="Acid proteases"/>
    <property type="match status" value="1"/>
</dbReference>
<keyword evidence="16" id="KW-0862">Zinc</keyword>
<evidence type="ECO:0000256" key="4">
    <source>
        <dbReference type="ARBA" id="ARBA00022695"/>
    </source>
</evidence>
<reference evidence="21" key="1">
    <citation type="submission" date="2023-03" db="EMBL/GenBank/DDBJ databases">
        <title>Chromosome-scale reference genome and RAD-based genetic map of yellow starthistle (Centaurea solstitialis) reveal putative structural variation and QTLs associated with invader traits.</title>
        <authorList>
            <person name="Reatini B."/>
            <person name="Cang F.A."/>
            <person name="Jiang Q."/>
            <person name="Mckibben M.T.W."/>
            <person name="Barker M.S."/>
            <person name="Rieseberg L.H."/>
            <person name="Dlugosch K.M."/>
        </authorList>
    </citation>
    <scope>NUCLEOTIDE SEQUENCE</scope>
    <source>
        <strain evidence="21">CAN-66</strain>
        <tissue evidence="21">Leaf</tissue>
    </source>
</reference>
<evidence type="ECO:0000256" key="8">
    <source>
        <dbReference type="ARBA" id="ARBA00022759"/>
    </source>
</evidence>
<dbReference type="PROSITE" id="PS50158">
    <property type="entry name" value="ZF_CCHC"/>
    <property type="match status" value="2"/>
</dbReference>
<dbReference type="PANTHER" id="PTHR37984:SF5">
    <property type="entry name" value="PROTEIN NYNRIN-LIKE"/>
    <property type="match status" value="1"/>
</dbReference>
<evidence type="ECO:0000256" key="16">
    <source>
        <dbReference type="PROSITE-ProRule" id="PRU00047"/>
    </source>
</evidence>
<dbReference type="Gene3D" id="3.10.10.10">
    <property type="entry name" value="HIV Type 1 Reverse Transcriptase, subunit A, domain 1"/>
    <property type="match status" value="1"/>
</dbReference>
<dbReference type="InterPro" id="IPR012337">
    <property type="entry name" value="RNaseH-like_sf"/>
</dbReference>
<dbReference type="EMBL" id="JARYMX010000004">
    <property type="protein sequence ID" value="KAJ9550306.1"/>
    <property type="molecule type" value="Genomic_DNA"/>
</dbReference>
<evidence type="ECO:0000256" key="12">
    <source>
        <dbReference type="ARBA" id="ARBA00022918"/>
    </source>
</evidence>
<dbReference type="InterPro" id="IPR005162">
    <property type="entry name" value="Retrotrans_gag_dom"/>
</dbReference>
<feature type="domain" description="Reverse transcriptase" evidence="19">
    <location>
        <begin position="1260"/>
        <end position="1439"/>
    </location>
</feature>
<dbReference type="SMART" id="SM00343">
    <property type="entry name" value="ZnF_C2HC"/>
    <property type="match status" value="2"/>
</dbReference>
<dbReference type="InterPro" id="IPR001584">
    <property type="entry name" value="Integrase_cat-core"/>
</dbReference>
<feature type="compositionally biased region" description="Basic and acidic residues" evidence="17">
    <location>
        <begin position="646"/>
        <end position="656"/>
    </location>
</feature>
<keyword evidence="22" id="KW-1185">Reference proteome</keyword>
<keyword evidence="16" id="KW-0863">Zinc-finger</keyword>
<evidence type="ECO:0000256" key="5">
    <source>
        <dbReference type="ARBA" id="ARBA00022722"/>
    </source>
</evidence>
<keyword evidence="10" id="KW-0460">Magnesium</keyword>
<dbReference type="GO" id="GO:0003887">
    <property type="term" value="F:DNA-directed DNA polymerase activity"/>
    <property type="evidence" value="ECO:0007669"/>
    <property type="project" value="UniProtKB-KW"/>
</dbReference>
<dbReference type="PROSITE" id="PS50878">
    <property type="entry name" value="RT_POL"/>
    <property type="match status" value="1"/>
</dbReference>
<dbReference type="FunFam" id="3.10.20.370:FF:000001">
    <property type="entry name" value="Retrovirus-related Pol polyprotein from transposon 17.6-like protein"/>
    <property type="match status" value="1"/>
</dbReference>
<keyword evidence="6" id="KW-0479">Metal-binding</keyword>
<dbReference type="FunFam" id="3.10.10.10:FF:000007">
    <property type="entry name" value="Retrovirus-related Pol polyprotein from transposon 17.6-like Protein"/>
    <property type="match status" value="1"/>
</dbReference>
<dbReference type="Gene3D" id="2.40.70.10">
    <property type="entry name" value="Acid Proteases"/>
    <property type="match status" value="1"/>
</dbReference>
<dbReference type="Pfam" id="PF00078">
    <property type="entry name" value="RVT_1"/>
    <property type="match status" value="1"/>
</dbReference>
<dbReference type="Pfam" id="PF03732">
    <property type="entry name" value="Retrotrans_gag"/>
    <property type="match status" value="1"/>
</dbReference>
<dbReference type="InterPro" id="IPR036397">
    <property type="entry name" value="RNaseH_sf"/>
</dbReference>
<dbReference type="InterPro" id="IPR049202">
    <property type="entry name" value="DUF6817"/>
</dbReference>
<dbReference type="SUPFAM" id="SSF53098">
    <property type="entry name" value="Ribonuclease H-like"/>
    <property type="match status" value="1"/>
</dbReference>
<keyword evidence="4" id="KW-0548">Nucleotidyltransferase</keyword>
<dbReference type="InterPro" id="IPR050951">
    <property type="entry name" value="Retrovirus_Pol_polyprotein"/>
</dbReference>
<dbReference type="PROSITE" id="PS00141">
    <property type="entry name" value="ASP_PROTEASE"/>
    <property type="match status" value="1"/>
</dbReference>